<dbReference type="AlphaFoldDB" id="A0ABD1Z5R8"/>
<organism evidence="1 2">
    <name type="scientific">Riccia fluitans</name>
    <dbReference type="NCBI Taxonomy" id="41844"/>
    <lineage>
        <taxon>Eukaryota</taxon>
        <taxon>Viridiplantae</taxon>
        <taxon>Streptophyta</taxon>
        <taxon>Embryophyta</taxon>
        <taxon>Marchantiophyta</taxon>
        <taxon>Marchantiopsida</taxon>
        <taxon>Marchantiidae</taxon>
        <taxon>Marchantiales</taxon>
        <taxon>Ricciaceae</taxon>
        <taxon>Riccia</taxon>
    </lineage>
</organism>
<name>A0ABD1Z5R8_9MARC</name>
<evidence type="ECO:0000313" key="2">
    <source>
        <dbReference type="Proteomes" id="UP001605036"/>
    </source>
</evidence>
<evidence type="ECO:0000313" key="1">
    <source>
        <dbReference type="EMBL" id="KAL2643073.1"/>
    </source>
</evidence>
<protein>
    <recommendedName>
        <fullName evidence="3">Peptidase S1 domain-containing protein</fullName>
    </recommendedName>
</protein>
<gene>
    <name evidence="1" type="ORF">R1flu_010660</name>
</gene>
<comment type="caution">
    <text evidence="1">The sequence shown here is derived from an EMBL/GenBank/DDBJ whole genome shotgun (WGS) entry which is preliminary data.</text>
</comment>
<proteinExistence type="predicted"/>
<reference evidence="1 2" key="1">
    <citation type="submission" date="2024-09" db="EMBL/GenBank/DDBJ databases">
        <title>Chromosome-scale assembly of Riccia fluitans.</title>
        <authorList>
            <person name="Paukszto L."/>
            <person name="Sawicki J."/>
            <person name="Karawczyk K."/>
            <person name="Piernik-Szablinska J."/>
            <person name="Szczecinska M."/>
            <person name="Mazdziarz M."/>
        </authorList>
    </citation>
    <scope>NUCLEOTIDE SEQUENCE [LARGE SCALE GENOMIC DNA]</scope>
    <source>
        <strain evidence="1">Rf_01</strain>
        <tissue evidence="1">Aerial parts of the thallus</tissue>
    </source>
</reference>
<sequence>MTPSTHLVIPSFDPPTLYSWAPPVYHCLRCSPQEDRFSSAKSLKVKVANFLLPPVLEENNRRQRLELAGYLTGWGINDHDTLPSPFPLVGIGDWTLFLRSNRDDDLIGTWNL</sequence>
<dbReference type="EMBL" id="JBHFFA010000002">
    <property type="protein sequence ID" value="KAL2643073.1"/>
    <property type="molecule type" value="Genomic_DNA"/>
</dbReference>
<evidence type="ECO:0008006" key="3">
    <source>
        <dbReference type="Google" id="ProtNLM"/>
    </source>
</evidence>
<accession>A0ABD1Z5R8</accession>
<keyword evidence="2" id="KW-1185">Reference proteome</keyword>
<dbReference type="Proteomes" id="UP001605036">
    <property type="component" value="Unassembled WGS sequence"/>
</dbReference>